<name>A0A9D2BG00_9BACT</name>
<dbReference type="Pfam" id="PF00849">
    <property type="entry name" value="PseudoU_synth_2"/>
    <property type="match status" value="1"/>
</dbReference>
<dbReference type="GO" id="GO:0003723">
    <property type="term" value="F:RNA binding"/>
    <property type="evidence" value="ECO:0007669"/>
    <property type="project" value="InterPro"/>
</dbReference>
<evidence type="ECO:0000313" key="3">
    <source>
        <dbReference type="EMBL" id="HIX74668.1"/>
    </source>
</evidence>
<dbReference type="SUPFAM" id="SSF55120">
    <property type="entry name" value="Pseudouridine synthase"/>
    <property type="match status" value="1"/>
</dbReference>
<dbReference type="InterPro" id="IPR020103">
    <property type="entry name" value="PsdUridine_synth_cat_dom_sf"/>
</dbReference>
<dbReference type="GO" id="GO:0140098">
    <property type="term" value="F:catalytic activity, acting on RNA"/>
    <property type="evidence" value="ECO:0007669"/>
    <property type="project" value="UniProtKB-ARBA"/>
</dbReference>
<accession>A0A9D2BG00</accession>
<dbReference type="AlphaFoldDB" id="A0A9D2BG00"/>
<dbReference type="CDD" id="cd02869">
    <property type="entry name" value="PseudoU_synth_RluA_like"/>
    <property type="match status" value="1"/>
</dbReference>
<feature type="compositionally biased region" description="Basic and acidic residues" evidence="1">
    <location>
        <begin position="146"/>
        <end position="160"/>
    </location>
</feature>
<sequence length="538" mass="61817">MRWHPFNTRIKPGELPQRFNNPFHYTPHPLCLAAADEVLAYIQTLDLEGKESGKMFGVLITQDKSGEIGFLAAFSGNLDGRNDEPYFVPPVCDLSKPSNGYKTEEAAISAINHQIEALNHDPEYLSLQAQLKSARQEWEQRINHAKEEAKQAKRERDQRRLQTLTPEQEARLIRESQFQKAELRRLTQMMNERLSALQTGINQIQIKIDELKATRKRRSQLLQQQLFDQYLLENALGERKSVRILFEEAGRGIPPAGTGECAAPKLLLYAYQQGLKPIAMAEFWWGESPKNELRRNGNFYPSCKEKCEPLLRFMLQGLDVEENPLEQEQFPDLELEILWEDDHLAVVRKPAGLLSVPGKEKLNSVYEWAHKHYPEADGPLLVHRLDMATSGLLLIAKNKRIHQQLQAQFERREVKKRYVALLERPTLPAKGTIQLPLCLDPNDRPRQIVHPTLGKEAITRYEVVGQQDGHTRVHFYPETGRTHQLRVHAAHPEGLNNPIVGDTLYGRPDKRLYLHAERLEFTHPVTGKRIIVEAKADF</sequence>
<dbReference type="InterPro" id="IPR006145">
    <property type="entry name" value="PsdUridine_synth_RsuA/RluA"/>
</dbReference>
<comment type="caution">
    <text evidence="3">The sequence shown here is derived from an EMBL/GenBank/DDBJ whole genome shotgun (WGS) entry which is preliminary data.</text>
</comment>
<evidence type="ECO:0000256" key="1">
    <source>
        <dbReference type="SAM" id="MobiDB-lite"/>
    </source>
</evidence>
<dbReference type="PROSITE" id="PS01129">
    <property type="entry name" value="PSI_RLU"/>
    <property type="match status" value="1"/>
</dbReference>
<dbReference type="InterPro" id="IPR050188">
    <property type="entry name" value="RluA_PseudoU_synthase"/>
</dbReference>
<feature type="domain" description="Pseudouridine synthase RsuA/RluA-like" evidence="2">
    <location>
        <begin position="343"/>
        <end position="491"/>
    </location>
</feature>
<dbReference type="Proteomes" id="UP000886740">
    <property type="component" value="Unassembled WGS sequence"/>
</dbReference>
<gene>
    <name evidence="3" type="ORF">H9977_06520</name>
</gene>
<proteinExistence type="predicted"/>
<protein>
    <submittedName>
        <fullName evidence="3">RNA pseudouridine synthase</fullName>
    </submittedName>
</protein>
<reference evidence="3" key="2">
    <citation type="submission" date="2021-04" db="EMBL/GenBank/DDBJ databases">
        <authorList>
            <person name="Gilroy R."/>
        </authorList>
    </citation>
    <scope>NUCLEOTIDE SEQUENCE</scope>
    <source>
        <strain evidence="3">ChiGjej6B6-14162</strain>
    </source>
</reference>
<dbReference type="PANTHER" id="PTHR21600">
    <property type="entry name" value="MITOCHONDRIAL RNA PSEUDOURIDINE SYNTHASE"/>
    <property type="match status" value="1"/>
</dbReference>
<organism evidence="3 4">
    <name type="scientific">Candidatus Parabacteroides intestinipullorum</name>
    <dbReference type="NCBI Taxonomy" id="2838723"/>
    <lineage>
        <taxon>Bacteria</taxon>
        <taxon>Pseudomonadati</taxon>
        <taxon>Bacteroidota</taxon>
        <taxon>Bacteroidia</taxon>
        <taxon>Bacteroidales</taxon>
        <taxon>Tannerellaceae</taxon>
        <taxon>Parabacteroides</taxon>
    </lineage>
</organism>
<evidence type="ECO:0000313" key="4">
    <source>
        <dbReference type="Proteomes" id="UP000886740"/>
    </source>
</evidence>
<reference evidence="3" key="1">
    <citation type="journal article" date="2021" name="PeerJ">
        <title>Extensive microbial diversity within the chicken gut microbiome revealed by metagenomics and culture.</title>
        <authorList>
            <person name="Gilroy R."/>
            <person name="Ravi A."/>
            <person name="Getino M."/>
            <person name="Pursley I."/>
            <person name="Horton D.L."/>
            <person name="Alikhan N.F."/>
            <person name="Baker D."/>
            <person name="Gharbi K."/>
            <person name="Hall N."/>
            <person name="Watson M."/>
            <person name="Adriaenssens E.M."/>
            <person name="Foster-Nyarko E."/>
            <person name="Jarju S."/>
            <person name="Secka A."/>
            <person name="Antonio M."/>
            <person name="Oren A."/>
            <person name="Chaudhuri R.R."/>
            <person name="La Ragione R."/>
            <person name="Hildebrand F."/>
            <person name="Pallen M.J."/>
        </authorList>
    </citation>
    <scope>NUCLEOTIDE SEQUENCE</scope>
    <source>
        <strain evidence="3">ChiGjej6B6-14162</strain>
    </source>
</reference>
<dbReference type="InterPro" id="IPR006224">
    <property type="entry name" value="PsdUridine_synth_RluA-like_CS"/>
</dbReference>
<dbReference type="GO" id="GO:0000455">
    <property type="term" value="P:enzyme-directed rRNA pseudouridine synthesis"/>
    <property type="evidence" value="ECO:0007669"/>
    <property type="project" value="TreeGrafter"/>
</dbReference>
<feature type="region of interest" description="Disordered" evidence="1">
    <location>
        <begin position="146"/>
        <end position="166"/>
    </location>
</feature>
<dbReference type="Gene3D" id="3.30.2350.10">
    <property type="entry name" value="Pseudouridine synthase"/>
    <property type="match status" value="1"/>
</dbReference>
<dbReference type="EMBL" id="DXEL01000046">
    <property type="protein sequence ID" value="HIX74668.1"/>
    <property type="molecule type" value="Genomic_DNA"/>
</dbReference>
<evidence type="ECO:0000259" key="2">
    <source>
        <dbReference type="Pfam" id="PF00849"/>
    </source>
</evidence>
<dbReference type="PANTHER" id="PTHR21600:SF89">
    <property type="entry name" value="RIBOSOMAL LARGE SUBUNIT PSEUDOURIDINE SYNTHASE A"/>
    <property type="match status" value="1"/>
</dbReference>
<dbReference type="GO" id="GO:0009982">
    <property type="term" value="F:pseudouridine synthase activity"/>
    <property type="evidence" value="ECO:0007669"/>
    <property type="project" value="InterPro"/>
</dbReference>